<feature type="compositionally biased region" description="Polar residues" evidence="1">
    <location>
        <begin position="476"/>
        <end position="489"/>
    </location>
</feature>
<organism evidence="3 4">
    <name type="scientific">Oldenlandia corymbosa var. corymbosa</name>
    <dbReference type="NCBI Taxonomy" id="529605"/>
    <lineage>
        <taxon>Eukaryota</taxon>
        <taxon>Viridiplantae</taxon>
        <taxon>Streptophyta</taxon>
        <taxon>Embryophyta</taxon>
        <taxon>Tracheophyta</taxon>
        <taxon>Spermatophyta</taxon>
        <taxon>Magnoliopsida</taxon>
        <taxon>eudicotyledons</taxon>
        <taxon>Gunneridae</taxon>
        <taxon>Pentapetalae</taxon>
        <taxon>asterids</taxon>
        <taxon>lamiids</taxon>
        <taxon>Gentianales</taxon>
        <taxon>Rubiaceae</taxon>
        <taxon>Rubioideae</taxon>
        <taxon>Spermacoceae</taxon>
        <taxon>Hedyotis-Oldenlandia complex</taxon>
        <taxon>Oldenlandia</taxon>
    </lineage>
</organism>
<feature type="region of interest" description="Disordered" evidence="1">
    <location>
        <begin position="450"/>
        <end position="495"/>
    </location>
</feature>
<dbReference type="SMART" id="SM00439">
    <property type="entry name" value="BAH"/>
    <property type="match status" value="1"/>
</dbReference>
<gene>
    <name evidence="3" type="ORF">OLC1_LOCUS42</name>
</gene>
<protein>
    <submittedName>
        <fullName evidence="3">OLC1v1021129C1</fullName>
    </submittedName>
</protein>
<dbReference type="PROSITE" id="PS51038">
    <property type="entry name" value="BAH"/>
    <property type="match status" value="1"/>
</dbReference>
<dbReference type="CDD" id="cd20405">
    <property type="entry name" value="Tudor_Agenet_AtDUF_rpt1_3"/>
    <property type="match status" value="1"/>
</dbReference>
<dbReference type="PANTHER" id="PTHR31917:SF3">
    <property type="entry name" value="BROMO ADJACENT-LIKE DOMAIN PROTEIN"/>
    <property type="match status" value="1"/>
</dbReference>
<dbReference type="SMART" id="SM00743">
    <property type="entry name" value="Agenet"/>
    <property type="match status" value="1"/>
</dbReference>
<evidence type="ECO:0000313" key="4">
    <source>
        <dbReference type="Proteomes" id="UP001161247"/>
    </source>
</evidence>
<dbReference type="InterPro" id="IPR008395">
    <property type="entry name" value="Agenet-like_dom"/>
</dbReference>
<dbReference type="InterPro" id="IPR043151">
    <property type="entry name" value="BAH_sf"/>
</dbReference>
<name>A0AAV1BX73_OLDCO</name>
<dbReference type="PANTHER" id="PTHR31917">
    <property type="entry name" value="AGENET DOMAIN-CONTAINING PROTEIN-RELATED"/>
    <property type="match status" value="1"/>
</dbReference>
<keyword evidence="4" id="KW-1185">Reference proteome</keyword>
<dbReference type="EMBL" id="OX459118">
    <property type="protein sequence ID" value="CAI9087135.1"/>
    <property type="molecule type" value="Genomic_DNA"/>
</dbReference>
<accession>A0AAV1BX73</accession>
<proteinExistence type="predicted"/>
<dbReference type="InterPro" id="IPR001025">
    <property type="entry name" value="BAH_dom"/>
</dbReference>
<sequence>MFSRSFTLDLQVAISRQLKVHDGLDIKWSGQGWICAKQLKHYPAFCLDKTTISVCSFVLMTGKDEQTRYLAYLEDLYEDIKGEKMVRVRWFYHNEEVKNLIPELNDAQPNEVFITPHVQDRIHVKCVDNVATVLSPYHYEKCSAIFPKGLSSAIFICHREFKCNKKIIEPFPIGKLRGYESQELLRRNLLSFLLQQHGDDSIEQNKCPPSDCPAGVSNNQRTRSRRRKCTKPERFCLAAAMPNSLILENRIEESKEPLGPGSNQVDGAEPSGISYSMFDQENQHIEILSLDSGTRGCWFKCKILRASKKKIRVQYFDIEDADGAGKLEEWIPASRVAVPDKLGMRCAGRLTVRPCQPPHNTSDQSFEVGDAVDAWRGDGWWEGVVISFDNNSGSDDFEVYFPGENKFLTLQKNDLRPSRDWIDEKWVEVAAKGDILSVISSLRSSSAEASESGSLAAHPKKDVPIVHPKKRLRGNYSDQAGSKEPNSSLDVEPVAKDMSFSQRKLHMNKRNMIVVD</sequence>
<evidence type="ECO:0000259" key="2">
    <source>
        <dbReference type="PROSITE" id="PS51038"/>
    </source>
</evidence>
<feature type="domain" description="BAH" evidence="2">
    <location>
        <begin position="50"/>
        <end position="172"/>
    </location>
</feature>
<dbReference type="Pfam" id="PF01426">
    <property type="entry name" value="BAH"/>
    <property type="match status" value="1"/>
</dbReference>
<dbReference type="Gene3D" id="2.30.30.490">
    <property type="match status" value="1"/>
</dbReference>
<reference evidence="3" key="1">
    <citation type="submission" date="2023-03" db="EMBL/GenBank/DDBJ databases">
        <authorList>
            <person name="Julca I."/>
        </authorList>
    </citation>
    <scope>NUCLEOTIDE SEQUENCE</scope>
</reference>
<dbReference type="InterPro" id="IPR014002">
    <property type="entry name" value="Agenet_dom_plant"/>
</dbReference>
<dbReference type="Proteomes" id="UP001161247">
    <property type="component" value="Chromosome 1"/>
</dbReference>
<dbReference type="Pfam" id="PF05641">
    <property type="entry name" value="Agenet"/>
    <property type="match status" value="1"/>
</dbReference>
<evidence type="ECO:0000256" key="1">
    <source>
        <dbReference type="SAM" id="MobiDB-lite"/>
    </source>
</evidence>
<dbReference type="GO" id="GO:0003682">
    <property type="term" value="F:chromatin binding"/>
    <property type="evidence" value="ECO:0007669"/>
    <property type="project" value="InterPro"/>
</dbReference>
<dbReference type="AlphaFoldDB" id="A0AAV1BX73"/>
<evidence type="ECO:0000313" key="3">
    <source>
        <dbReference type="EMBL" id="CAI9087135.1"/>
    </source>
</evidence>